<sequence length="211" mass="23838">MCAPAGGFGMAEGDMLLHPVQLPYLTEKYHWMAMPFPQAEVDLEAQNILLYTAYTPALAPAPNEVCGALADEWTEIIPATEETTGITFHYDRPNCEAPQTLLLVTPSRHTGNWDWNDLVDSLTHTLESAKLRAIGPEQFKDTHLPRCCLLSSLWRVCILTPLYWTTNYITPLSLNLRYVNTCRSRSETDYQSKSLPHLLLLEPAGRTPCYR</sequence>
<dbReference type="Proteomes" id="UP000318815">
    <property type="component" value="Unassembled WGS sequence"/>
</dbReference>
<keyword evidence="2" id="KW-1185">Reference proteome</keyword>
<dbReference type="EMBL" id="VOHS01000055">
    <property type="protein sequence ID" value="TWV93601.1"/>
    <property type="molecule type" value="Genomic_DNA"/>
</dbReference>
<accession>A0A5C6LKS9</accession>
<proteinExistence type="predicted"/>
<gene>
    <name evidence="1" type="ORF">FEF09_26920</name>
</gene>
<comment type="caution">
    <text evidence="1">The sequence shown here is derived from an EMBL/GenBank/DDBJ whole genome shotgun (WGS) entry which is preliminary data.</text>
</comment>
<evidence type="ECO:0000313" key="2">
    <source>
        <dbReference type="Proteomes" id="UP000318815"/>
    </source>
</evidence>
<protein>
    <submittedName>
        <fullName evidence="1">Uncharacterized protein</fullName>
    </submittedName>
</protein>
<organism evidence="1 2">
    <name type="scientific">Chitinophaga pinensis</name>
    <dbReference type="NCBI Taxonomy" id="79329"/>
    <lineage>
        <taxon>Bacteria</taxon>
        <taxon>Pseudomonadati</taxon>
        <taxon>Bacteroidota</taxon>
        <taxon>Chitinophagia</taxon>
        <taxon>Chitinophagales</taxon>
        <taxon>Chitinophagaceae</taxon>
        <taxon>Chitinophaga</taxon>
    </lineage>
</organism>
<reference evidence="1 2" key="1">
    <citation type="submission" date="2019-08" db="EMBL/GenBank/DDBJ databases">
        <title>Whole genome sequencing of chitin degrading bacteria Chitinophaga pinensis YS16.</title>
        <authorList>
            <person name="Singh R.P."/>
            <person name="Manchanda G."/>
            <person name="Maurya I.K."/>
            <person name="Joshi N.K."/>
            <person name="Srivastava A.K."/>
        </authorList>
    </citation>
    <scope>NUCLEOTIDE SEQUENCE [LARGE SCALE GENOMIC DNA]</scope>
    <source>
        <strain evidence="1 2">YS-16</strain>
    </source>
</reference>
<dbReference type="AlphaFoldDB" id="A0A5C6LKS9"/>
<dbReference type="OrthoDB" id="9757728at2"/>
<name>A0A5C6LKS9_9BACT</name>
<evidence type="ECO:0000313" key="1">
    <source>
        <dbReference type="EMBL" id="TWV93601.1"/>
    </source>
</evidence>